<dbReference type="Gene3D" id="1.10.10.60">
    <property type="entry name" value="Homeodomain-like"/>
    <property type="match status" value="2"/>
</dbReference>
<dbReference type="Pfam" id="PF12833">
    <property type="entry name" value="HTH_18"/>
    <property type="match status" value="1"/>
</dbReference>
<keyword evidence="6" id="KW-1185">Reference proteome</keyword>
<evidence type="ECO:0000256" key="2">
    <source>
        <dbReference type="ARBA" id="ARBA00023125"/>
    </source>
</evidence>
<dbReference type="SMART" id="SM00342">
    <property type="entry name" value="HTH_ARAC"/>
    <property type="match status" value="1"/>
</dbReference>
<feature type="domain" description="HTH araC/xylS-type" evidence="4">
    <location>
        <begin position="192"/>
        <end position="297"/>
    </location>
</feature>
<dbReference type="PRINTS" id="PR00032">
    <property type="entry name" value="HTHARAC"/>
</dbReference>
<evidence type="ECO:0000313" key="5">
    <source>
        <dbReference type="EMBL" id="PTN09278.1"/>
    </source>
</evidence>
<evidence type="ECO:0000256" key="3">
    <source>
        <dbReference type="ARBA" id="ARBA00023163"/>
    </source>
</evidence>
<evidence type="ECO:0000256" key="1">
    <source>
        <dbReference type="ARBA" id="ARBA00023015"/>
    </source>
</evidence>
<dbReference type="InterPro" id="IPR018060">
    <property type="entry name" value="HTH_AraC"/>
</dbReference>
<dbReference type="PANTHER" id="PTHR43280">
    <property type="entry name" value="ARAC-FAMILY TRANSCRIPTIONAL REGULATOR"/>
    <property type="match status" value="1"/>
</dbReference>
<dbReference type="SUPFAM" id="SSF46689">
    <property type="entry name" value="Homeodomain-like"/>
    <property type="match status" value="1"/>
</dbReference>
<evidence type="ECO:0000313" key="6">
    <source>
        <dbReference type="Proteomes" id="UP000243525"/>
    </source>
</evidence>
<dbReference type="InterPro" id="IPR020449">
    <property type="entry name" value="Tscrpt_reg_AraC-type_HTH"/>
</dbReference>
<dbReference type="Proteomes" id="UP000243525">
    <property type="component" value="Unassembled WGS sequence"/>
</dbReference>
<evidence type="ECO:0000259" key="4">
    <source>
        <dbReference type="PROSITE" id="PS01124"/>
    </source>
</evidence>
<comment type="caution">
    <text evidence="5">The sequence shown here is derived from an EMBL/GenBank/DDBJ whole genome shotgun (WGS) entry which is preliminary data.</text>
</comment>
<dbReference type="OrthoDB" id="2600165at2"/>
<dbReference type="PROSITE" id="PS01124">
    <property type="entry name" value="HTH_ARAC_FAMILY_2"/>
    <property type="match status" value="1"/>
</dbReference>
<proteinExistence type="predicted"/>
<sequence>MSEILKINSVNEYNNLVGQETLHPLVSIVDFSKVDPFCYFKAQMGLYTIFLKDIKCGNITYGINNYDYEEGSLIFISPGQVYGVESNGEKQKGSGTALLFHPDLIHGTSLGKQIKNYTFFSYDVNEALHLSARERAIINQCFENIQYELEHAIDTHSKTLIVSYLELFLNYCKRFYERQFVTRSHVNKDVLARFEKIVDDYFASEMALENGAPTVRYCAEKLFLSANYLGDLLKKETGKSAQEHIQQKMIDFAKERLFDASKSISEIAYELGFKHPQHFTRMFKKQVGLSPAEYRSLN</sequence>
<organism evidence="5 6">
    <name type="scientific">Mangrovibacterium marinum</name>
    <dbReference type="NCBI Taxonomy" id="1639118"/>
    <lineage>
        <taxon>Bacteria</taxon>
        <taxon>Pseudomonadati</taxon>
        <taxon>Bacteroidota</taxon>
        <taxon>Bacteroidia</taxon>
        <taxon>Marinilabiliales</taxon>
        <taxon>Prolixibacteraceae</taxon>
        <taxon>Mangrovibacterium</taxon>
    </lineage>
</organism>
<dbReference type="GO" id="GO:0003700">
    <property type="term" value="F:DNA-binding transcription factor activity"/>
    <property type="evidence" value="ECO:0007669"/>
    <property type="project" value="InterPro"/>
</dbReference>
<dbReference type="PANTHER" id="PTHR43280:SF32">
    <property type="entry name" value="TRANSCRIPTIONAL REGULATORY PROTEIN"/>
    <property type="match status" value="1"/>
</dbReference>
<dbReference type="AlphaFoldDB" id="A0A2T5C3D5"/>
<keyword evidence="1" id="KW-0805">Transcription regulation</keyword>
<dbReference type="RefSeq" id="WP_107821822.1">
    <property type="nucleotide sequence ID" value="NZ_OY782574.1"/>
</dbReference>
<reference evidence="5 6" key="1">
    <citation type="submission" date="2018-04" db="EMBL/GenBank/DDBJ databases">
        <title>Genomic Encyclopedia of Archaeal and Bacterial Type Strains, Phase II (KMG-II): from individual species to whole genera.</title>
        <authorList>
            <person name="Goeker M."/>
        </authorList>
    </citation>
    <scope>NUCLEOTIDE SEQUENCE [LARGE SCALE GENOMIC DNA]</scope>
    <source>
        <strain evidence="5 6">DSM 28823</strain>
    </source>
</reference>
<gene>
    <name evidence="5" type="ORF">C8N47_105119</name>
</gene>
<dbReference type="InterPro" id="IPR009057">
    <property type="entry name" value="Homeodomain-like_sf"/>
</dbReference>
<keyword evidence="3" id="KW-0804">Transcription</keyword>
<dbReference type="GO" id="GO:0043565">
    <property type="term" value="F:sequence-specific DNA binding"/>
    <property type="evidence" value="ECO:0007669"/>
    <property type="project" value="InterPro"/>
</dbReference>
<accession>A0A2T5C3D5</accession>
<keyword evidence="2" id="KW-0238">DNA-binding</keyword>
<name>A0A2T5C3D5_9BACT</name>
<protein>
    <submittedName>
        <fullName evidence="5">AraC family transcriptional regulator</fullName>
    </submittedName>
</protein>
<dbReference type="EMBL" id="QAAD01000005">
    <property type="protein sequence ID" value="PTN09278.1"/>
    <property type="molecule type" value="Genomic_DNA"/>
</dbReference>